<keyword evidence="2" id="KW-0812">Transmembrane</keyword>
<evidence type="ECO:0000313" key="3">
    <source>
        <dbReference type="EMBL" id="GBM74827.1"/>
    </source>
</evidence>
<evidence type="ECO:0000256" key="2">
    <source>
        <dbReference type="SAM" id="Phobius"/>
    </source>
</evidence>
<name>A0A4Y2IAU0_ARAVE</name>
<proteinExistence type="predicted"/>
<dbReference type="EMBL" id="BGPR01002518">
    <property type="protein sequence ID" value="GBM74827.1"/>
    <property type="molecule type" value="Genomic_DNA"/>
</dbReference>
<organism evidence="3 4">
    <name type="scientific">Araneus ventricosus</name>
    <name type="common">Orbweaver spider</name>
    <name type="synonym">Epeira ventricosa</name>
    <dbReference type="NCBI Taxonomy" id="182803"/>
    <lineage>
        <taxon>Eukaryota</taxon>
        <taxon>Metazoa</taxon>
        <taxon>Ecdysozoa</taxon>
        <taxon>Arthropoda</taxon>
        <taxon>Chelicerata</taxon>
        <taxon>Arachnida</taxon>
        <taxon>Araneae</taxon>
        <taxon>Araneomorphae</taxon>
        <taxon>Entelegynae</taxon>
        <taxon>Araneoidea</taxon>
        <taxon>Araneidae</taxon>
        <taxon>Araneus</taxon>
    </lineage>
</organism>
<gene>
    <name evidence="3" type="ORF">AVEN_254951_1</name>
</gene>
<keyword evidence="2" id="KW-1133">Transmembrane helix</keyword>
<feature type="region of interest" description="Disordered" evidence="1">
    <location>
        <begin position="41"/>
        <end position="68"/>
    </location>
</feature>
<evidence type="ECO:0000256" key="1">
    <source>
        <dbReference type="SAM" id="MobiDB-lite"/>
    </source>
</evidence>
<feature type="transmembrane region" description="Helical" evidence="2">
    <location>
        <begin position="20"/>
        <end position="40"/>
    </location>
</feature>
<dbReference type="Proteomes" id="UP000499080">
    <property type="component" value="Unassembled WGS sequence"/>
</dbReference>
<sequence>MAFPLHTGGGKPEGSSSKFYFFTYILICLPPIFMTSSLSASNLPSNSKNFFPKSPNSKTIGQPPPSSEKVLEVFSRTKKIRSNTPREIPRKSEGKGIILPVPLLRRKKNGQEKERVFLTRQYPKS</sequence>
<reference evidence="3 4" key="1">
    <citation type="journal article" date="2019" name="Sci. Rep.">
        <title>Orb-weaving spider Araneus ventricosus genome elucidates the spidroin gene catalogue.</title>
        <authorList>
            <person name="Kono N."/>
            <person name="Nakamura H."/>
            <person name="Ohtoshi R."/>
            <person name="Moran D.A.P."/>
            <person name="Shinohara A."/>
            <person name="Yoshida Y."/>
            <person name="Fujiwara M."/>
            <person name="Mori M."/>
            <person name="Tomita M."/>
            <person name="Arakawa K."/>
        </authorList>
    </citation>
    <scope>NUCLEOTIDE SEQUENCE [LARGE SCALE GENOMIC DNA]</scope>
</reference>
<keyword evidence="2" id="KW-0472">Membrane</keyword>
<dbReference type="AlphaFoldDB" id="A0A4Y2IAU0"/>
<accession>A0A4Y2IAU0</accession>
<protein>
    <submittedName>
        <fullName evidence="3">Uncharacterized protein</fullName>
    </submittedName>
</protein>
<keyword evidence="4" id="KW-1185">Reference proteome</keyword>
<comment type="caution">
    <text evidence="3">The sequence shown here is derived from an EMBL/GenBank/DDBJ whole genome shotgun (WGS) entry which is preliminary data.</text>
</comment>
<evidence type="ECO:0000313" key="4">
    <source>
        <dbReference type="Proteomes" id="UP000499080"/>
    </source>
</evidence>